<dbReference type="AlphaFoldDB" id="A0AAD9Q6H1"/>
<name>A0AAD9Q6H1_ACRCE</name>
<reference evidence="1" key="1">
    <citation type="journal article" date="2023" name="G3 (Bethesda)">
        <title>Whole genome assembly and annotation of the endangered Caribbean coral Acropora cervicornis.</title>
        <authorList>
            <person name="Selwyn J.D."/>
            <person name="Vollmer S.V."/>
        </authorList>
    </citation>
    <scope>NUCLEOTIDE SEQUENCE</scope>
    <source>
        <strain evidence="1">K2</strain>
    </source>
</reference>
<reference evidence="1" key="2">
    <citation type="journal article" date="2023" name="Science">
        <title>Genomic signatures of disease resistance in endangered staghorn corals.</title>
        <authorList>
            <person name="Vollmer S.V."/>
            <person name="Selwyn J.D."/>
            <person name="Despard B.A."/>
            <person name="Roesel C.L."/>
        </authorList>
    </citation>
    <scope>NUCLEOTIDE SEQUENCE</scope>
    <source>
        <strain evidence="1">K2</strain>
    </source>
</reference>
<dbReference type="Proteomes" id="UP001249851">
    <property type="component" value="Unassembled WGS sequence"/>
</dbReference>
<sequence length="171" mass="19057">MPPKGSRRILGVKVNSTQVTPQENIAKRAKQVFVFSLTSLSLGIEPLLRFCDIKTPLFMYKPVKCPWSSVNAAVALSLCREAGLLAFLDIIAANTKTRLKHEILKPKNSCRNLYHTHEALTRVYLFKQFKPAIKGRPSENSVEESNMSPPVPAATAALNLAMFVLQKQIDH</sequence>
<proteinExistence type="predicted"/>
<protein>
    <submittedName>
        <fullName evidence="1">Uncharacterized protein</fullName>
    </submittedName>
</protein>
<keyword evidence="2" id="KW-1185">Reference proteome</keyword>
<gene>
    <name evidence="1" type="ORF">P5673_022864</name>
</gene>
<evidence type="ECO:0000313" key="2">
    <source>
        <dbReference type="Proteomes" id="UP001249851"/>
    </source>
</evidence>
<organism evidence="1 2">
    <name type="scientific">Acropora cervicornis</name>
    <name type="common">Staghorn coral</name>
    <dbReference type="NCBI Taxonomy" id="6130"/>
    <lineage>
        <taxon>Eukaryota</taxon>
        <taxon>Metazoa</taxon>
        <taxon>Cnidaria</taxon>
        <taxon>Anthozoa</taxon>
        <taxon>Hexacorallia</taxon>
        <taxon>Scleractinia</taxon>
        <taxon>Astrocoeniina</taxon>
        <taxon>Acroporidae</taxon>
        <taxon>Acropora</taxon>
    </lineage>
</organism>
<evidence type="ECO:0000313" key="1">
    <source>
        <dbReference type="EMBL" id="KAK2555523.1"/>
    </source>
</evidence>
<dbReference type="EMBL" id="JARQWQ010000062">
    <property type="protein sequence ID" value="KAK2555523.1"/>
    <property type="molecule type" value="Genomic_DNA"/>
</dbReference>
<comment type="caution">
    <text evidence="1">The sequence shown here is derived from an EMBL/GenBank/DDBJ whole genome shotgun (WGS) entry which is preliminary data.</text>
</comment>
<accession>A0AAD9Q6H1</accession>